<gene>
    <name evidence="2" type="ORF">FCALED_LOCUS13843</name>
</gene>
<feature type="compositionally biased region" description="Polar residues" evidence="1">
    <location>
        <begin position="79"/>
        <end position="88"/>
    </location>
</feature>
<evidence type="ECO:0000313" key="3">
    <source>
        <dbReference type="Proteomes" id="UP000789570"/>
    </source>
</evidence>
<evidence type="ECO:0000256" key="1">
    <source>
        <dbReference type="SAM" id="MobiDB-lite"/>
    </source>
</evidence>
<keyword evidence="3" id="KW-1185">Reference proteome</keyword>
<sequence>KEYYLESDIIATMERFCNTRVGDVEVTRVTPKLRQQVYVALGTRGFSDIKRYKRFENLSPAKVLPVYVVGRKIKKTINGTKSAENNQLDQEESNDKNDKSPPHQFYSDESDYYYPTEATNDGTYY</sequence>
<feature type="region of interest" description="Disordered" evidence="1">
    <location>
        <begin position="79"/>
        <end position="125"/>
    </location>
</feature>
<organism evidence="2 3">
    <name type="scientific">Funneliformis caledonium</name>
    <dbReference type="NCBI Taxonomy" id="1117310"/>
    <lineage>
        <taxon>Eukaryota</taxon>
        <taxon>Fungi</taxon>
        <taxon>Fungi incertae sedis</taxon>
        <taxon>Mucoromycota</taxon>
        <taxon>Glomeromycotina</taxon>
        <taxon>Glomeromycetes</taxon>
        <taxon>Glomerales</taxon>
        <taxon>Glomeraceae</taxon>
        <taxon>Funneliformis</taxon>
    </lineage>
</organism>
<dbReference type="EMBL" id="CAJVPQ010008734">
    <property type="protein sequence ID" value="CAG8709402.1"/>
    <property type="molecule type" value="Genomic_DNA"/>
</dbReference>
<dbReference type="Proteomes" id="UP000789570">
    <property type="component" value="Unassembled WGS sequence"/>
</dbReference>
<accession>A0A9N9HWD8</accession>
<proteinExistence type="predicted"/>
<comment type="caution">
    <text evidence="2">The sequence shown here is derived from an EMBL/GenBank/DDBJ whole genome shotgun (WGS) entry which is preliminary data.</text>
</comment>
<feature type="non-terminal residue" evidence="2">
    <location>
        <position position="1"/>
    </location>
</feature>
<dbReference type="AlphaFoldDB" id="A0A9N9HWD8"/>
<name>A0A9N9HWD8_9GLOM</name>
<evidence type="ECO:0000313" key="2">
    <source>
        <dbReference type="EMBL" id="CAG8709402.1"/>
    </source>
</evidence>
<protein>
    <submittedName>
        <fullName evidence="2">9813_t:CDS:1</fullName>
    </submittedName>
</protein>
<reference evidence="2" key="1">
    <citation type="submission" date="2021-06" db="EMBL/GenBank/DDBJ databases">
        <authorList>
            <person name="Kallberg Y."/>
            <person name="Tangrot J."/>
            <person name="Rosling A."/>
        </authorList>
    </citation>
    <scope>NUCLEOTIDE SEQUENCE</scope>
    <source>
        <strain evidence="2">UK204</strain>
    </source>
</reference>